<dbReference type="GO" id="GO:0004622">
    <property type="term" value="F:phosphatidylcholine lysophospholipase activity"/>
    <property type="evidence" value="ECO:0007669"/>
    <property type="project" value="TreeGrafter"/>
</dbReference>
<keyword evidence="2" id="KW-1185">Reference proteome</keyword>
<dbReference type="AlphaFoldDB" id="A0A1V6U0Z2"/>
<evidence type="ECO:0008006" key="3">
    <source>
        <dbReference type="Google" id="ProtNLM"/>
    </source>
</evidence>
<comment type="caution">
    <text evidence="1">The sequence shown here is derived from an EMBL/GenBank/DDBJ whole genome shotgun (WGS) entry which is preliminary data.</text>
</comment>
<evidence type="ECO:0000313" key="2">
    <source>
        <dbReference type="Proteomes" id="UP000191285"/>
    </source>
</evidence>
<dbReference type="PANTHER" id="PTHR30383:SF19">
    <property type="entry name" value="FIBRONECTIN TYPE-III DOMAIN-CONTAINING PROTEIN"/>
    <property type="match status" value="1"/>
</dbReference>
<dbReference type="Gene3D" id="3.40.50.1110">
    <property type="entry name" value="SGNH hydrolase"/>
    <property type="match status" value="1"/>
</dbReference>
<dbReference type="OrthoDB" id="408760at2759"/>
<organism evidence="1 2">
    <name type="scientific">Penicillium steckii</name>
    <dbReference type="NCBI Taxonomy" id="303698"/>
    <lineage>
        <taxon>Eukaryota</taxon>
        <taxon>Fungi</taxon>
        <taxon>Dikarya</taxon>
        <taxon>Ascomycota</taxon>
        <taxon>Pezizomycotina</taxon>
        <taxon>Eurotiomycetes</taxon>
        <taxon>Eurotiomycetidae</taxon>
        <taxon>Eurotiales</taxon>
        <taxon>Aspergillaceae</taxon>
        <taxon>Penicillium</taxon>
    </lineage>
</organism>
<accession>A0A1V6U0Z2</accession>
<dbReference type="SUPFAM" id="SSF52266">
    <property type="entry name" value="SGNH hydrolase"/>
    <property type="match status" value="1"/>
</dbReference>
<dbReference type="InterPro" id="IPR051532">
    <property type="entry name" value="Ester_Hydrolysis_Enzymes"/>
</dbReference>
<evidence type="ECO:0000313" key="1">
    <source>
        <dbReference type="EMBL" id="OQE32222.1"/>
    </source>
</evidence>
<dbReference type="InterPro" id="IPR036514">
    <property type="entry name" value="SGNH_hydro_sf"/>
</dbReference>
<reference evidence="2" key="1">
    <citation type="journal article" date="2017" name="Nat. Microbiol.">
        <title>Global analysis of biosynthetic gene clusters reveals vast potential of secondary metabolite production in Penicillium species.</title>
        <authorList>
            <person name="Nielsen J.C."/>
            <person name="Grijseels S."/>
            <person name="Prigent S."/>
            <person name="Ji B."/>
            <person name="Dainat J."/>
            <person name="Nielsen K.F."/>
            <person name="Frisvad J.C."/>
            <person name="Workman M."/>
            <person name="Nielsen J."/>
        </authorList>
    </citation>
    <scope>NUCLEOTIDE SEQUENCE [LARGE SCALE GENOMIC DNA]</scope>
    <source>
        <strain evidence="2">IBT 24891</strain>
    </source>
</reference>
<gene>
    <name evidence="1" type="ORF">PENSTE_c001G09315</name>
</gene>
<dbReference type="EMBL" id="MLKD01000001">
    <property type="protein sequence ID" value="OQE32222.1"/>
    <property type="molecule type" value="Genomic_DNA"/>
</dbReference>
<protein>
    <recommendedName>
        <fullName evidence="3">SGNH hydrolase-type esterase domain-containing protein</fullName>
    </recommendedName>
</protein>
<sequence length="130" mass="14593">MRLKDLSSGLEVADPYTSYTLLIYVDYFKHLSSMMDEKISILCFGNSLTAGYHCFGLEYHPYAEKLKETIQAVRPNTDITTDVEGLPGDLVTSPGAFLRRLQGKLANKQYDWVIFLGGTKCVLIKIEGYA</sequence>
<dbReference type="PANTHER" id="PTHR30383">
    <property type="entry name" value="THIOESTERASE 1/PROTEASE 1/LYSOPHOSPHOLIPASE L1"/>
    <property type="match status" value="1"/>
</dbReference>
<proteinExistence type="predicted"/>
<dbReference type="Proteomes" id="UP000191285">
    <property type="component" value="Unassembled WGS sequence"/>
</dbReference>
<name>A0A1V6U0Z2_9EURO</name>